<feature type="non-terminal residue" evidence="1">
    <location>
        <position position="37"/>
    </location>
</feature>
<sequence length="37" mass="3863">MLNLVSSLEATASGVVIDVIYEGQRLEPALNVAEACS</sequence>
<protein>
    <submittedName>
        <fullName evidence="1">Uncharacterized protein</fullName>
    </submittedName>
</protein>
<reference evidence="1" key="1">
    <citation type="journal article" date="2014" name="Front. Microbiol.">
        <title>High frequency of phylogenetically diverse reductive dehalogenase-homologous genes in deep subseafloor sedimentary metagenomes.</title>
        <authorList>
            <person name="Kawai M."/>
            <person name="Futagami T."/>
            <person name="Toyoda A."/>
            <person name="Takaki Y."/>
            <person name="Nishi S."/>
            <person name="Hori S."/>
            <person name="Arai W."/>
            <person name="Tsubouchi T."/>
            <person name="Morono Y."/>
            <person name="Uchiyama I."/>
            <person name="Ito T."/>
            <person name="Fujiyama A."/>
            <person name="Inagaki F."/>
            <person name="Takami H."/>
        </authorList>
    </citation>
    <scope>NUCLEOTIDE SEQUENCE</scope>
    <source>
        <strain evidence="1">Expedition CK06-06</strain>
    </source>
</reference>
<proteinExistence type="predicted"/>
<evidence type="ECO:0000313" key="1">
    <source>
        <dbReference type="EMBL" id="GAJ18447.1"/>
    </source>
</evidence>
<dbReference type="EMBL" id="BARW01036510">
    <property type="protein sequence ID" value="GAJ18447.1"/>
    <property type="molecule type" value="Genomic_DNA"/>
</dbReference>
<accession>X1VIG4</accession>
<comment type="caution">
    <text evidence="1">The sequence shown here is derived from an EMBL/GenBank/DDBJ whole genome shotgun (WGS) entry which is preliminary data.</text>
</comment>
<dbReference type="AlphaFoldDB" id="X1VIG4"/>
<gene>
    <name evidence="1" type="ORF">S12H4_56654</name>
</gene>
<name>X1VIG4_9ZZZZ</name>
<organism evidence="1">
    <name type="scientific">marine sediment metagenome</name>
    <dbReference type="NCBI Taxonomy" id="412755"/>
    <lineage>
        <taxon>unclassified sequences</taxon>
        <taxon>metagenomes</taxon>
        <taxon>ecological metagenomes</taxon>
    </lineage>
</organism>